<feature type="compositionally biased region" description="Polar residues" evidence="1">
    <location>
        <begin position="206"/>
        <end position="230"/>
    </location>
</feature>
<proteinExistence type="predicted"/>
<evidence type="ECO:0008006" key="4">
    <source>
        <dbReference type="Google" id="ProtNLM"/>
    </source>
</evidence>
<feature type="compositionally biased region" description="Basic and acidic residues" evidence="1">
    <location>
        <begin position="53"/>
        <end position="69"/>
    </location>
</feature>
<feature type="region of interest" description="Disordered" evidence="1">
    <location>
        <begin position="1"/>
        <end position="69"/>
    </location>
</feature>
<feature type="compositionally biased region" description="Basic and acidic residues" evidence="1">
    <location>
        <begin position="1"/>
        <end position="12"/>
    </location>
</feature>
<dbReference type="Proteomes" id="UP000215127">
    <property type="component" value="Chromosome 11"/>
</dbReference>
<protein>
    <recommendedName>
        <fullName evidence="4">C2H2-type domain-containing protein</fullName>
    </recommendedName>
</protein>
<feature type="region of interest" description="Disordered" evidence="1">
    <location>
        <begin position="334"/>
        <end position="375"/>
    </location>
</feature>
<sequence>MPVDRLSAETKRLYHTSSVPGLRPVGPRLFTSNYTNPPRSRASSYLTSPHSSTADHRGAIHKRSYNDRPRSISSLQADRLYHQATDQADHIADLNGSNPLSNGDIRWITPQHSPQLTGFTTAPPVDPYPLWTAPTPPQSDSGLPTVSFDANEEPATCAPSDFFRQPTAEMSSLGYLLPSQYGNSPYDSDASTYAMDQNYIPPMRVSQPTTSAGSSAYAQQTTSSNPSLYQSRGPEPRRHSELPVSSGVSAYDQYRRISSPYDGQTNSNYSMPPTQTIPSISGLAQSPLPSPHLSSPGAQISPQYTTRSPSLYENTNLYNQQNYTTAAPSATQLYSTSHRYPPPPFIGSNTSETPDSSKSGSISSNNPNDPSVRVLNQRPKPQCWEHGCNGRQFSTFSNLLRHQREKSGTANKSYCPKCNAEFTRTTAMHGHLKHDKCTKQRRESDAN</sequence>
<keyword evidence="3" id="KW-1185">Reference proteome</keyword>
<evidence type="ECO:0000313" key="3">
    <source>
        <dbReference type="Proteomes" id="UP000215127"/>
    </source>
</evidence>
<organism evidence="2 3">
    <name type="scientific">Zymoseptoria tritici (strain ST99CH_3D7)</name>
    <dbReference type="NCBI Taxonomy" id="1276538"/>
    <lineage>
        <taxon>Eukaryota</taxon>
        <taxon>Fungi</taxon>
        <taxon>Dikarya</taxon>
        <taxon>Ascomycota</taxon>
        <taxon>Pezizomycotina</taxon>
        <taxon>Dothideomycetes</taxon>
        <taxon>Dothideomycetidae</taxon>
        <taxon>Mycosphaerellales</taxon>
        <taxon>Mycosphaerellaceae</taxon>
        <taxon>Zymoseptoria</taxon>
    </lineage>
</organism>
<feature type="compositionally biased region" description="Polar residues" evidence="1">
    <location>
        <begin position="261"/>
        <end position="284"/>
    </location>
</feature>
<feature type="compositionally biased region" description="Polar residues" evidence="1">
    <location>
        <begin position="297"/>
        <end position="309"/>
    </location>
</feature>
<accession>A0A1X7S691</accession>
<evidence type="ECO:0000313" key="2">
    <source>
        <dbReference type="EMBL" id="SMQ55159.1"/>
    </source>
</evidence>
<reference evidence="2 3" key="1">
    <citation type="submission" date="2016-06" db="EMBL/GenBank/DDBJ databases">
        <authorList>
            <person name="Kjaerup R.B."/>
            <person name="Dalgaard T.S."/>
            <person name="Juul-Madsen H.R."/>
        </authorList>
    </citation>
    <scope>NUCLEOTIDE SEQUENCE [LARGE SCALE GENOMIC DNA]</scope>
</reference>
<dbReference type="EMBL" id="LT853702">
    <property type="protein sequence ID" value="SMQ55159.1"/>
    <property type="molecule type" value="Genomic_DNA"/>
</dbReference>
<feature type="compositionally biased region" description="Polar residues" evidence="1">
    <location>
        <begin position="30"/>
        <end position="52"/>
    </location>
</feature>
<feature type="region of interest" description="Disordered" evidence="1">
    <location>
        <begin position="202"/>
        <end position="309"/>
    </location>
</feature>
<evidence type="ECO:0000256" key="1">
    <source>
        <dbReference type="SAM" id="MobiDB-lite"/>
    </source>
</evidence>
<dbReference type="AlphaFoldDB" id="A0A1X7S691"/>
<gene>
    <name evidence="2" type="ORF">ZT3D7_G10314</name>
</gene>
<name>A0A1X7S691_ZYMT9</name>